<keyword evidence="1" id="KW-0732">Signal</keyword>
<gene>
    <name evidence="2" type="ORF">ACFPIK_04035</name>
</gene>
<evidence type="ECO:0008006" key="4">
    <source>
        <dbReference type="Google" id="ProtNLM"/>
    </source>
</evidence>
<feature type="signal peptide" evidence="1">
    <location>
        <begin position="1"/>
        <end position="23"/>
    </location>
</feature>
<evidence type="ECO:0000256" key="1">
    <source>
        <dbReference type="SAM" id="SignalP"/>
    </source>
</evidence>
<evidence type="ECO:0000313" key="3">
    <source>
        <dbReference type="Proteomes" id="UP001596163"/>
    </source>
</evidence>
<organism evidence="2 3">
    <name type="scientific">Algoriphagus aquatilis</name>
    <dbReference type="NCBI Taxonomy" id="490186"/>
    <lineage>
        <taxon>Bacteria</taxon>
        <taxon>Pseudomonadati</taxon>
        <taxon>Bacteroidota</taxon>
        <taxon>Cytophagia</taxon>
        <taxon>Cytophagales</taxon>
        <taxon>Cyclobacteriaceae</taxon>
        <taxon>Algoriphagus</taxon>
    </lineage>
</organism>
<dbReference type="EMBL" id="JBHSKS010000002">
    <property type="protein sequence ID" value="MFC5190923.1"/>
    <property type="molecule type" value="Genomic_DNA"/>
</dbReference>
<dbReference type="Proteomes" id="UP001596163">
    <property type="component" value="Unassembled WGS sequence"/>
</dbReference>
<sequence length="95" mass="10579">MKLNHLILLIFSLLLVSCSLDSAEDPLEVFREIAYNSLSSTEKSTIVGDWKKAEVSAWVDGNYLVIFQTTDSATRGPIRVVVDPDTGRVVEKLPR</sequence>
<reference evidence="3" key="1">
    <citation type="journal article" date="2019" name="Int. J. Syst. Evol. Microbiol.">
        <title>The Global Catalogue of Microorganisms (GCM) 10K type strain sequencing project: providing services to taxonomists for standard genome sequencing and annotation.</title>
        <authorList>
            <consortium name="The Broad Institute Genomics Platform"/>
            <consortium name="The Broad Institute Genome Sequencing Center for Infectious Disease"/>
            <person name="Wu L."/>
            <person name="Ma J."/>
        </authorList>
    </citation>
    <scope>NUCLEOTIDE SEQUENCE [LARGE SCALE GENOMIC DNA]</scope>
    <source>
        <strain evidence="3">CGMCC 1.7030</strain>
    </source>
</reference>
<name>A0ABW0BUP1_9BACT</name>
<evidence type="ECO:0000313" key="2">
    <source>
        <dbReference type="EMBL" id="MFC5190923.1"/>
    </source>
</evidence>
<dbReference type="RefSeq" id="WP_377912470.1">
    <property type="nucleotide sequence ID" value="NZ_JBHSKS010000002.1"/>
</dbReference>
<accession>A0ABW0BUP1</accession>
<feature type="chain" id="PRO_5046124570" description="PepSY domain-containing protein" evidence="1">
    <location>
        <begin position="24"/>
        <end position="95"/>
    </location>
</feature>
<protein>
    <recommendedName>
        <fullName evidence="4">PepSY domain-containing protein</fullName>
    </recommendedName>
</protein>
<proteinExistence type="predicted"/>
<comment type="caution">
    <text evidence="2">The sequence shown here is derived from an EMBL/GenBank/DDBJ whole genome shotgun (WGS) entry which is preliminary data.</text>
</comment>
<dbReference type="PROSITE" id="PS51257">
    <property type="entry name" value="PROKAR_LIPOPROTEIN"/>
    <property type="match status" value="1"/>
</dbReference>
<keyword evidence="3" id="KW-1185">Reference proteome</keyword>